<dbReference type="Gene3D" id="3.80.10.10">
    <property type="entry name" value="Ribonuclease Inhibitor"/>
    <property type="match status" value="1"/>
</dbReference>
<keyword evidence="3" id="KW-1185">Reference proteome</keyword>
<dbReference type="InterPro" id="IPR032675">
    <property type="entry name" value="LRR_dom_sf"/>
</dbReference>
<comment type="caution">
    <text evidence="2">The sequence shown here is derived from an EMBL/GenBank/DDBJ whole genome shotgun (WGS) entry which is preliminary data.</text>
</comment>
<reference evidence="2 3" key="1">
    <citation type="submission" date="2021-11" db="EMBL/GenBank/DDBJ databases">
        <title>Lacrimispora sp. nov. NSJ-141 isolated from human feces.</title>
        <authorList>
            <person name="Abdugheni R."/>
        </authorList>
    </citation>
    <scope>NUCLEOTIDE SEQUENCE [LARGE SCALE GENOMIC DNA]</scope>
    <source>
        <strain evidence="2 3">NSJ-141</strain>
    </source>
</reference>
<proteinExistence type="predicted"/>
<organism evidence="2 3">
    <name type="scientific">Lientehia hominis</name>
    <dbReference type="NCBI Taxonomy" id="2897778"/>
    <lineage>
        <taxon>Bacteria</taxon>
        <taxon>Bacillati</taxon>
        <taxon>Bacillota</taxon>
        <taxon>Clostridia</taxon>
        <taxon>Lachnospirales</taxon>
        <taxon>Lachnospiraceae</taxon>
        <taxon>Lientehia</taxon>
    </lineage>
</organism>
<gene>
    <name evidence="2" type="ORF">LQE92_11530</name>
</gene>
<dbReference type="Proteomes" id="UP001299265">
    <property type="component" value="Unassembled WGS sequence"/>
</dbReference>
<dbReference type="RefSeq" id="WP_231063106.1">
    <property type="nucleotide sequence ID" value="NZ_JAJNOR010000006.1"/>
</dbReference>
<evidence type="ECO:0000313" key="3">
    <source>
        <dbReference type="Proteomes" id="UP001299265"/>
    </source>
</evidence>
<accession>A0AAP2RKD3</accession>
<dbReference type="EMBL" id="JAJNOR010000006">
    <property type="protein sequence ID" value="MCD2493250.1"/>
    <property type="molecule type" value="Genomic_DNA"/>
</dbReference>
<protein>
    <submittedName>
        <fullName evidence="2">Uncharacterized protein</fullName>
    </submittedName>
</protein>
<evidence type="ECO:0000313" key="2">
    <source>
        <dbReference type="EMBL" id="MCD2493250.1"/>
    </source>
</evidence>
<feature type="transmembrane region" description="Helical" evidence="1">
    <location>
        <begin position="21"/>
        <end position="44"/>
    </location>
</feature>
<keyword evidence="1" id="KW-0472">Membrane</keyword>
<keyword evidence="1" id="KW-1133">Transmembrane helix</keyword>
<evidence type="ECO:0000256" key="1">
    <source>
        <dbReference type="SAM" id="Phobius"/>
    </source>
</evidence>
<sequence>MDIEGRKRSRNRKRGFKARRVLALLLGICLIVCGPNLGSLFILASEDDAGIIHTEEKETGTSTKTQEKESVESAQTEIQVGETVSATLSGGILTLSGKGRTRDFTEETAPFLSWAESARSLVIEDGITYIGAFLFYGLGNLRGELNLPGSIGGYGEYAFSGADLESAPGFDTVRNECINIQQADSPETLFHEGQTGTYFCTVENESFLTAVTHAGYKAAEDFEKENESDLLETGMPEDGEVFPEPYLLRASEGDGINMVYVDKTSGDDKNGGTAPENAVKTLKAADKLLKAKEDGGTADNNIIVICGQYQMTSEEEQSGLPQNPVTIKGNAASDGLVGSSTNAEQVMINLRNTLKLDDITLKYISHVYANGYDLTIGYNVSANGLYLYGAGRTEITEVDGVRRVGKISVYSGSFSRIASYVRSAGGSIDADGINQAQIVVGGSAKVSMILGGIADGSVLNGNVQFNIEGGVVQQIVGGNQGYNSNKASFQGRTEINISGGTVENCYSAGSGRSASVPEYCGNLIVNVSGGAVTNLYGAGSAAYITPNGAEGSLDVDISITGGKVKNIYAAGRGGDGALNSNASGIGTDVQAKMGSLTGNAQIRVSGTSTEIGNIYASGQGYKDASDNPYTDEGAKGNAYLEGNVVIEVSGGIVTGNIYGGGAGIDKTGYENCAGVRAGSNVTISVGGGTVQGNVFGGGQFATVNSDTSVTLSGGSIYGNVYGGGERGSVAGKTEVNISGGTVNHNVYGGALGIEGKTLVMGQSTINMSGGAVEGSLYGGSEQSDNGPEGAVADLIFVNLTGGTVKGNVFGGGYQGKVNGSTHLHIGVEALDECKYYGSHREEQPLLPASVLSINGSAYAGGDYGNADYNTITVSGTSHVYIAGEGYDTGGGGGPEMDIAGGVFGSGATCDAGSSRIVTLDGYGKRTAAEDGTTNGATRVLAAIQRADRVILKDSHVKLTGQSDVANADQTAKYSLNRIGDHGDSAALEPLGNGLILQGGSTLVLNSSVLEIANYKSVDNSGNEVGLNSLTASGLDAEMENTILFSSGTVFRIAYTGGDGSEIFGGVQGYTYMAADNTAVAYAYARILDSDGGFVAPHDTAAMDYIEVGTEYRYWRIAGEQAGAAREAVLTAKELDSGDEGYGIDGYSVVGGEIELPEAEAGDEYTIKSVTLPGGITLVDAAKSGLSGSWALSEANQSEGTEIDEAEQKTAIDRRPLSTFGMYMEFGSGFQEDGKKAGGKVISAQSAQTGGVNSIIGQKVTYTGNTAPKINFYLTYKNNGITSSQDLGPVKVEMVRVQDGIEQETTTIEVEIITRASRLFDQTLDLYATQNGNYIAKLIIPAGAGRELSLTGVETAADSSLSRYSDTLAGEQFAVTMLPEQGKGWSSGLMESAYDLKDFTGGSIAIGSTDSRFEAGIIFTMYNAKGFAEAKEEERIALTLHDGSNNTDFTITLCIRWMDSIVSAVELMQGKGYNGSSAAGSSVDDGGSVTAKYTLLTEATEQSSDLWLELETGNGGASELPVGTKLTLLRGNSFYSYQLTGKEEKNRIRLSEFREMWKETPFNNVSSGEIRIIVDFSDSAMMPAGDYSLRLKSEKGADSIGADFTMGGSKASAALTGGNGLSRGGHIFNLDVSAGNDTRFSERMAVVLSDGDGKGFPEGTVFEYGGENYYPVDGKVYLILQNTASHTIVMNTAGTAGLEPGEHKLEARVFPVGIQAGGIRVTDVISQTVYTVSGNASYSLGISLSEGSRMTEAGKTLSFSAEYMVSGTDNAALTVGIQKKNGGTYEEAGEAAGWVITGAGETSGIFGTQSILITVPMNVEAGTYRINFVLGNQTIPYNIIVHGKQS</sequence>
<keyword evidence="1" id="KW-0812">Transmembrane</keyword>
<name>A0AAP2RKD3_9FIRM</name>